<evidence type="ECO:0000313" key="18">
    <source>
        <dbReference type="Proteomes" id="UP000494163"/>
    </source>
</evidence>
<evidence type="ECO:0000256" key="14">
    <source>
        <dbReference type="RuleBase" id="RU000679"/>
    </source>
</evidence>
<evidence type="ECO:0000256" key="13">
    <source>
        <dbReference type="PROSITE-ProRule" id="PRU00401"/>
    </source>
</evidence>
<dbReference type="EMBL" id="CP012525">
    <property type="protein sequence ID" value="ALC43896.1"/>
    <property type="molecule type" value="Genomic_DNA"/>
</dbReference>
<feature type="transmembrane region" description="Helical" evidence="16">
    <location>
        <begin position="301"/>
        <end position="326"/>
    </location>
</feature>
<dbReference type="Proteomes" id="UP000494163">
    <property type="component" value="Chromosome 3L"/>
</dbReference>
<proteinExistence type="inferred from homology"/>
<dbReference type="InterPro" id="IPR001873">
    <property type="entry name" value="ENaC"/>
</dbReference>
<evidence type="ECO:0000256" key="7">
    <source>
        <dbReference type="ARBA" id="ARBA00022989"/>
    </source>
</evidence>
<protein>
    <submittedName>
        <fullName evidence="17">CG13121</fullName>
    </submittedName>
</protein>
<keyword evidence="6" id="KW-0677">Repeat</keyword>
<evidence type="ECO:0000256" key="11">
    <source>
        <dbReference type="ARBA" id="ARBA00023201"/>
    </source>
</evidence>
<dbReference type="GO" id="GO:0005886">
    <property type="term" value="C:plasma membrane"/>
    <property type="evidence" value="ECO:0007669"/>
    <property type="project" value="TreeGrafter"/>
</dbReference>
<dbReference type="SMART" id="SM00707">
    <property type="entry name" value="RPEL"/>
    <property type="match status" value="1"/>
</dbReference>
<evidence type="ECO:0000256" key="16">
    <source>
        <dbReference type="SAM" id="Phobius"/>
    </source>
</evidence>
<keyword evidence="11 14" id="KW-0739">Sodium transport</keyword>
<comment type="similarity">
    <text evidence="2 14">Belongs to the amiloride-sensitive sodium channel (TC 1.A.6) family.</text>
</comment>
<evidence type="ECO:0000256" key="5">
    <source>
        <dbReference type="ARBA" id="ARBA00022692"/>
    </source>
</evidence>
<keyword evidence="8" id="KW-0915">Sodium</keyword>
<feature type="compositionally biased region" description="Polar residues" evidence="15">
    <location>
        <begin position="203"/>
        <end position="238"/>
    </location>
</feature>
<evidence type="ECO:0000256" key="10">
    <source>
        <dbReference type="ARBA" id="ARBA00023136"/>
    </source>
</evidence>
<dbReference type="Pfam" id="PF02755">
    <property type="entry name" value="RPEL"/>
    <property type="match status" value="1"/>
</dbReference>
<evidence type="ECO:0000256" key="9">
    <source>
        <dbReference type="ARBA" id="ARBA00023065"/>
    </source>
</evidence>
<keyword evidence="9 14" id="KW-0406">Ion transport</keyword>
<comment type="subcellular location">
    <subcellularLocation>
        <location evidence="1">Membrane</location>
        <topology evidence="1">Multi-pass membrane protein</topology>
    </subcellularLocation>
</comment>
<feature type="repeat" description="RPEL" evidence="13">
    <location>
        <begin position="96"/>
        <end position="121"/>
    </location>
</feature>
<sequence length="697" mass="76403">MDFLNFEEKRQLIASSLSLSDILHSNNAGNAKDTNTLNANGAKKQNGAAIRTNSLGSGTRTPPLERKSKLSALGRFFKPWKWRRKKKSEKFEAASKSLERKISVRANRDELVQKGILLPENTLGNIPEPGEDSYYSGASSNGTLLSAVHNNSINQANNSINANTYGSAGNALISQQQQQSGGVPSSISVQQFNANSMLNGAQANSMANGANDGASDTSSLSGGVPHSQSAPQQLSVGPQASAPLTPLAQHQQALAQQLQQRFAISNNNVAAKRTLVEYFKKTSLNGFGLLYFIRRRRYQRLFWFLFIAVGILFAAFVVSSTLMQFLAQPTVITLTMASTAAQPVQLPALTICSANKLSHAKLQRLAQQLANFSGNNNSAAQWLQQLPQLSAYFQAAAVAPAAAAAAAAKLQAALATVWQQTVANELLQLAPSCESLLLQCKVDGLPQHCTQLFKLQVSAQGCCCVLQPQNLTGMLQLKLNASRADDFQLPLATAARFSLHLPSWLGQVSLQPGESIGLELRALQLLSDTQLHDYPLEERACHFADEAVQLVQCLPLCRLHSFAQACQCAPYYYDLSLLQSHNISYCNLLHIECVQQVEAAWSPWSCLDCLLPCNDWRYELHKSLLGHVQPLESRLSFSYASSRLPQYRQNALYHWYQLLSNIGGVLGVCIGCSFISGFELIYFMLFRFWRNWQSNAA</sequence>
<keyword evidence="12 14" id="KW-0407">Ion channel</keyword>
<dbReference type="AlphaFoldDB" id="A0A0M4EDY8"/>
<reference evidence="17 18" key="1">
    <citation type="submission" date="2015-08" db="EMBL/GenBank/DDBJ databases">
        <title>Ancestral chromatin configuration constrains chromatin evolution on differentiating sex chromosomes in Drosophila.</title>
        <authorList>
            <person name="Zhou Q."/>
            <person name="Bachtrog D."/>
        </authorList>
    </citation>
    <scope>NUCLEOTIDE SEQUENCE [LARGE SCALE GENOMIC DNA]</scope>
    <source>
        <tissue evidence="17">Whole larvae</tissue>
    </source>
</reference>
<evidence type="ECO:0000313" key="17">
    <source>
        <dbReference type="EMBL" id="ALC43896.1"/>
    </source>
</evidence>
<evidence type="ECO:0000256" key="6">
    <source>
        <dbReference type="ARBA" id="ARBA00022737"/>
    </source>
</evidence>
<keyword evidence="18" id="KW-1185">Reference proteome</keyword>
<dbReference type="InterPro" id="IPR004018">
    <property type="entry name" value="RPEL_repeat"/>
</dbReference>
<dbReference type="Gene3D" id="1.10.287.770">
    <property type="entry name" value="YojJ-like"/>
    <property type="match status" value="1"/>
</dbReference>
<dbReference type="PANTHER" id="PTHR11690">
    <property type="entry name" value="AMILORIDE-SENSITIVE SODIUM CHANNEL-RELATED"/>
    <property type="match status" value="1"/>
</dbReference>
<dbReference type="OrthoDB" id="5563016at2759"/>
<dbReference type="STRING" id="30019.A0A0M4EDY8"/>
<evidence type="ECO:0000256" key="12">
    <source>
        <dbReference type="ARBA" id="ARBA00023303"/>
    </source>
</evidence>
<accession>A0A0M4EDY8</accession>
<keyword evidence="10 16" id="KW-0472">Membrane</keyword>
<dbReference type="PANTHER" id="PTHR11690:SF237">
    <property type="entry name" value="PICKPOCKET 16-RELATED"/>
    <property type="match status" value="1"/>
</dbReference>
<keyword evidence="4 14" id="KW-0894">Sodium channel</keyword>
<gene>
    <name evidence="17" type="ORF">Dbus_chr3Lg1062</name>
</gene>
<organism evidence="17 18">
    <name type="scientific">Drosophila busckii</name>
    <name type="common">Fruit fly</name>
    <dbReference type="NCBI Taxonomy" id="30019"/>
    <lineage>
        <taxon>Eukaryota</taxon>
        <taxon>Metazoa</taxon>
        <taxon>Ecdysozoa</taxon>
        <taxon>Arthropoda</taxon>
        <taxon>Hexapoda</taxon>
        <taxon>Insecta</taxon>
        <taxon>Pterygota</taxon>
        <taxon>Neoptera</taxon>
        <taxon>Endopterygota</taxon>
        <taxon>Diptera</taxon>
        <taxon>Brachycera</taxon>
        <taxon>Muscomorpha</taxon>
        <taxon>Ephydroidea</taxon>
        <taxon>Drosophilidae</taxon>
        <taxon>Drosophila</taxon>
    </lineage>
</organism>
<evidence type="ECO:0000256" key="2">
    <source>
        <dbReference type="ARBA" id="ARBA00007193"/>
    </source>
</evidence>
<keyword evidence="3 14" id="KW-0813">Transport</keyword>
<evidence type="ECO:0000256" key="8">
    <source>
        <dbReference type="ARBA" id="ARBA00023053"/>
    </source>
</evidence>
<dbReference type="PROSITE" id="PS51073">
    <property type="entry name" value="RPEL"/>
    <property type="match status" value="1"/>
</dbReference>
<dbReference type="Pfam" id="PF00858">
    <property type="entry name" value="ASC"/>
    <property type="match status" value="1"/>
</dbReference>
<evidence type="ECO:0000256" key="15">
    <source>
        <dbReference type="SAM" id="MobiDB-lite"/>
    </source>
</evidence>
<evidence type="ECO:0000256" key="3">
    <source>
        <dbReference type="ARBA" id="ARBA00022448"/>
    </source>
</evidence>
<keyword evidence="5 14" id="KW-0812">Transmembrane</keyword>
<keyword evidence="7 16" id="KW-1133">Transmembrane helix</keyword>
<evidence type="ECO:0000256" key="4">
    <source>
        <dbReference type="ARBA" id="ARBA00022461"/>
    </source>
</evidence>
<name>A0A0M4EDY8_DROBS</name>
<evidence type="ECO:0000256" key="1">
    <source>
        <dbReference type="ARBA" id="ARBA00004141"/>
    </source>
</evidence>
<feature type="transmembrane region" description="Helical" evidence="16">
    <location>
        <begin position="662"/>
        <end position="685"/>
    </location>
</feature>
<dbReference type="GO" id="GO:0015280">
    <property type="term" value="F:ligand-gated sodium channel activity"/>
    <property type="evidence" value="ECO:0007669"/>
    <property type="project" value="TreeGrafter"/>
</dbReference>
<feature type="region of interest" description="Disordered" evidence="15">
    <location>
        <begin position="203"/>
        <end position="240"/>
    </location>
</feature>